<protein>
    <recommendedName>
        <fullName evidence="5">Integral membrane protein</fullName>
    </recommendedName>
</protein>
<accession>A0AAJ0F208</accession>
<feature type="transmembrane region" description="Helical" evidence="2">
    <location>
        <begin position="385"/>
        <end position="407"/>
    </location>
</feature>
<dbReference type="AlphaFoldDB" id="A0AAJ0F208"/>
<dbReference type="EMBL" id="MU839846">
    <property type="protein sequence ID" value="KAK1750582.1"/>
    <property type="molecule type" value="Genomic_DNA"/>
</dbReference>
<feature type="transmembrane region" description="Helical" evidence="2">
    <location>
        <begin position="281"/>
        <end position="300"/>
    </location>
</feature>
<dbReference type="Proteomes" id="UP001239445">
    <property type="component" value="Unassembled WGS sequence"/>
</dbReference>
<feature type="transmembrane region" description="Helical" evidence="2">
    <location>
        <begin position="118"/>
        <end position="141"/>
    </location>
</feature>
<keyword evidence="4" id="KW-1185">Reference proteome</keyword>
<feature type="transmembrane region" description="Helical" evidence="2">
    <location>
        <begin position="360"/>
        <end position="379"/>
    </location>
</feature>
<comment type="caution">
    <text evidence="3">The sequence shown here is derived from an EMBL/GenBank/DDBJ whole genome shotgun (WGS) entry which is preliminary data.</text>
</comment>
<keyword evidence="2" id="KW-1133">Transmembrane helix</keyword>
<proteinExistence type="predicted"/>
<feature type="compositionally biased region" description="Pro residues" evidence="1">
    <location>
        <begin position="25"/>
        <end position="40"/>
    </location>
</feature>
<evidence type="ECO:0000256" key="2">
    <source>
        <dbReference type="SAM" id="Phobius"/>
    </source>
</evidence>
<feature type="transmembrane region" description="Helical" evidence="2">
    <location>
        <begin position="320"/>
        <end position="340"/>
    </location>
</feature>
<feature type="region of interest" description="Disordered" evidence="1">
    <location>
        <begin position="1"/>
        <end position="65"/>
    </location>
</feature>
<evidence type="ECO:0008006" key="5">
    <source>
        <dbReference type="Google" id="ProtNLM"/>
    </source>
</evidence>
<evidence type="ECO:0000313" key="3">
    <source>
        <dbReference type="EMBL" id="KAK1750582.1"/>
    </source>
</evidence>
<organism evidence="3 4">
    <name type="scientific">Echria macrotheca</name>
    <dbReference type="NCBI Taxonomy" id="438768"/>
    <lineage>
        <taxon>Eukaryota</taxon>
        <taxon>Fungi</taxon>
        <taxon>Dikarya</taxon>
        <taxon>Ascomycota</taxon>
        <taxon>Pezizomycotina</taxon>
        <taxon>Sordariomycetes</taxon>
        <taxon>Sordariomycetidae</taxon>
        <taxon>Sordariales</taxon>
        <taxon>Schizotheciaceae</taxon>
        <taxon>Echria</taxon>
    </lineage>
</organism>
<sequence length="430" mass="47648">MELPQKPKHTTGPLPFLNPTTRYHPIPPHHPSSHPPPPPHTKTTTTTTTPPPPPPTSPKETTKKQEEIYHIWRSRDNRKGRHALLTPHPSPTARATNTLSETLRGLARMFTRFPIWDVSYDVAVVFTLGSVVWCINGFFVWYPLVAPQTEFPGEVDVGGGWTAFVGATVFEVGSVLLMLEAVNENRTDCFGWAVEEALEDDKPRLHTTPDACRHHHQDKRGWLRRNVFLAPGALAAAAAVPPLDDGVVGHDDLPKESSGRRRQWSWWPSWYELRTHYLREIGFLACLAQMVGATIFWISGFTALPSINSSLSPGALDGVYWLPQVVGGSGFIVSSLLFMLEVQDRWYLPAPKLLGWHVGFWNLIGALGFTLCGALGFALDAGGDAIEYASTLSTFVGSWAFLIGSLFQWYESLDKYPISVGNAPSFLSES</sequence>
<name>A0AAJ0F208_9PEZI</name>
<evidence type="ECO:0000313" key="4">
    <source>
        <dbReference type="Proteomes" id="UP001239445"/>
    </source>
</evidence>
<keyword evidence="2" id="KW-0472">Membrane</keyword>
<evidence type="ECO:0000256" key="1">
    <source>
        <dbReference type="SAM" id="MobiDB-lite"/>
    </source>
</evidence>
<feature type="transmembrane region" description="Helical" evidence="2">
    <location>
        <begin position="161"/>
        <end position="179"/>
    </location>
</feature>
<keyword evidence="2" id="KW-0812">Transmembrane</keyword>
<reference evidence="3" key="1">
    <citation type="submission" date="2023-06" db="EMBL/GenBank/DDBJ databases">
        <title>Genome-scale phylogeny and comparative genomics of the fungal order Sordariales.</title>
        <authorList>
            <consortium name="Lawrence Berkeley National Laboratory"/>
            <person name="Hensen N."/>
            <person name="Bonometti L."/>
            <person name="Westerberg I."/>
            <person name="Brannstrom I.O."/>
            <person name="Guillou S."/>
            <person name="Cros-Aarteil S."/>
            <person name="Calhoun S."/>
            <person name="Haridas S."/>
            <person name="Kuo A."/>
            <person name="Mondo S."/>
            <person name="Pangilinan J."/>
            <person name="Riley R."/>
            <person name="Labutti K."/>
            <person name="Andreopoulos B."/>
            <person name="Lipzen A."/>
            <person name="Chen C."/>
            <person name="Yanf M."/>
            <person name="Daum C."/>
            <person name="Ng V."/>
            <person name="Clum A."/>
            <person name="Steindorff A."/>
            <person name="Ohm R."/>
            <person name="Martin F."/>
            <person name="Silar P."/>
            <person name="Natvig D."/>
            <person name="Lalanne C."/>
            <person name="Gautier V."/>
            <person name="Ament-Velasquez S.L."/>
            <person name="Kruys A."/>
            <person name="Hutchinson M.I."/>
            <person name="Powell A.J."/>
            <person name="Barry K."/>
            <person name="Miller A.N."/>
            <person name="Grigoriev I.V."/>
            <person name="Debuchy R."/>
            <person name="Gladieux P."/>
            <person name="Thoren M.H."/>
            <person name="Johannesson H."/>
        </authorList>
    </citation>
    <scope>NUCLEOTIDE SEQUENCE</scope>
    <source>
        <strain evidence="3">PSN4</strain>
    </source>
</reference>
<gene>
    <name evidence="3" type="ORF">QBC47DRAFT_309643</name>
</gene>